<feature type="region of interest" description="Phosphoribosyl-AMP cyclohydrolase" evidence="15">
    <location>
        <begin position="1"/>
        <end position="141"/>
    </location>
</feature>
<comment type="pathway">
    <text evidence="5 15">Amino-acid biosynthesis; L-histidine biosynthesis; L-histidine from 5-phospho-alpha-D-ribose 1-diphosphate: step 2/9.</text>
</comment>
<dbReference type="EMBL" id="JBHMAX010000020">
    <property type="protein sequence ID" value="MFB9732599.1"/>
    <property type="molecule type" value="Genomic_DNA"/>
</dbReference>
<evidence type="ECO:0000256" key="8">
    <source>
        <dbReference type="ARBA" id="ARBA00022490"/>
    </source>
</evidence>
<comment type="subcellular location">
    <subcellularLocation>
        <location evidence="3 15">Cytoplasm</location>
    </subcellularLocation>
</comment>
<name>A0ABV5V478_9MICO</name>
<evidence type="ECO:0000259" key="16">
    <source>
        <dbReference type="Pfam" id="PF01502"/>
    </source>
</evidence>
<dbReference type="HAMAP" id="MF_01020">
    <property type="entry name" value="HisE"/>
    <property type="match status" value="1"/>
</dbReference>
<dbReference type="EC" id="3.6.1.31" evidence="15"/>
<organism evidence="17 18">
    <name type="scientific">Ornithinimicrobium kibberense</name>
    <dbReference type="NCBI Taxonomy" id="282060"/>
    <lineage>
        <taxon>Bacteria</taxon>
        <taxon>Bacillati</taxon>
        <taxon>Actinomycetota</taxon>
        <taxon>Actinomycetes</taxon>
        <taxon>Micrococcales</taxon>
        <taxon>Ornithinimicrobiaceae</taxon>
        <taxon>Ornithinimicrobium</taxon>
    </lineage>
</organism>
<evidence type="ECO:0000256" key="14">
    <source>
        <dbReference type="ARBA" id="ARBA00023268"/>
    </source>
</evidence>
<dbReference type="GO" id="GO:0004636">
    <property type="term" value="F:phosphoribosyl-ATP diphosphatase activity"/>
    <property type="evidence" value="ECO:0007669"/>
    <property type="project" value="UniProtKB-EC"/>
</dbReference>
<dbReference type="InterPro" id="IPR008179">
    <property type="entry name" value="HisE"/>
</dbReference>
<dbReference type="Proteomes" id="UP001589613">
    <property type="component" value="Unassembled WGS sequence"/>
</dbReference>
<keyword evidence="9 15" id="KW-0028">Amino-acid biosynthesis</keyword>
<dbReference type="InterPro" id="IPR023019">
    <property type="entry name" value="His_synth_HisIE"/>
</dbReference>
<keyword evidence="14 15" id="KW-0511">Multifunctional enzyme</keyword>
<dbReference type="Pfam" id="PF01502">
    <property type="entry name" value="PRA-CH"/>
    <property type="match status" value="1"/>
</dbReference>
<dbReference type="InterPro" id="IPR021130">
    <property type="entry name" value="PRib-ATP_PPHydrolase-like"/>
</dbReference>
<dbReference type="InterPro" id="IPR038019">
    <property type="entry name" value="PRib_AMP_CycHydrolase_sf"/>
</dbReference>
<accession>A0ABV5V478</accession>
<sequence length="230" mass="24099">MSTEETAYPLALGGDLQVADVDFAKAGGLVPGVVQDARTAEVLMVGFLDADALGTTLRTGLATFRSRSRGGLWTKGETSGNTLRVVSVDVDCDRDTLLIHALPAGPTCHTGDTTCFDAARGPRAAAEGPVDAGSAHGTGTFLTVLDAVVADRRAALPEGSYTTRLFTDGVRRIAQKVGEEGVETALAGVVQDDEALLGESADLLYHLIVLLRARDLSLADVEDVLRRRHG</sequence>
<dbReference type="PANTHER" id="PTHR42945">
    <property type="entry name" value="HISTIDINE BIOSYNTHESIS BIFUNCTIONAL PROTEIN"/>
    <property type="match status" value="1"/>
</dbReference>
<dbReference type="InterPro" id="IPR002496">
    <property type="entry name" value="PRib_AMP_CycHydrolase_dom"/>
</dbReference>
<dbReference type="RefSeq" id="WP_141339303.1">
    <property type="nucleotide sequence ID" value="NZ_JBHMAX010000020.1"/>
</dbReference>
<evidence type="ECO:0000256" key="6">
    <source>
        <dbReference type="ARBA" id="ARBA00007731"/>
    </source>
</evidence>
<reference evidence="17 18" key="1">
    <citation type="submission" date="2024-09" db="EMBL/GenBank/DDBJ databases">
        <authorList>
            <person name="Sun Q."/>
            <person name="Mori K."/>
        </authorList>
    </citation>
    <scope>NUCLEOTIDE SEQUENCE [LARGE SCALE GENOMIC DNA]</scope>
    <source>
        <strain evidence="17 18">JCM 12763</strain>
    </source>
</reference>
<proteinExistence type="inferred from homology"/>
<dbReference type="Gene3D" id="1.10.287.1080">
    <property type="entry name" value="MazG-like"/>
    <property type="match status" value="1"/>
</dbReference>
<dbReference type="CDD" id="cd11534">
    <property type="entry name" value="NTP-PPase_HisIE_like"/>
    <property type="match status" value="1"/>
</dbReference>
<dbReference type="SUPFAM" id="SSF101386">
    <property type="entry name" value="all-alpha NTP pyrophosphatases"/>
    <property type="match status" value="1"/>
</dbReference>
<dbReference type="NCBIfam" id="TIGR03188">
    <property type="entry name" value="histidine_hisI"/>
    <property type="match status" value="1"/>
</dbReference>
<evidence type="ECO:0000313" key="18">
    <source>
        <dbReference type="Proteomes" id="UP001589613"/>
    </source>
</evidence>
<keyword evidence="13 15" id="KW-0368">Histidine biosynthesis</keyword>
<protein>
    <recommendedName>
        <fullName evidence="15">Histidine biosynthesis bifunctional protein HisIE</fullName>
    </recommendedName>
    <domain>
        <recommendedName>
            <fullName evidence="15">Phosphoribosyl-AMP cyclohydrolase</fullName>
            <shortName evidence="15">PRA-CH</shortName>
            <ecNumber evidence="15">3.5.4.19</ecNumber>
        </recommendedName>
    </domain>
    <domain>
        <recommendedName>
            <fullName evidence="15">Phosphoribosyl-ATP pyrophosphatase</fullName>
            <shortName evidence="15">PRA-PH</shortName>
            <ecNumber evidence="15">3.6.1.31</ecNumber>
        </recommendedName>
    </domain>
</protein>
<evidence type="ECO:0000256" key="5">
    <source>
        <dbReference type="ARBA" id="ARBA00005204"/>
    </source>
</evidence>
<evidence type="ECO:0000256" key="7">
    <source>
        <dbReference type="ARBA" id="ARBA00008299"/>
    </source>
</evidence>
<keyword evidence="12 15" id="KW-0067">ATP-binding</keyword>
<keyword evidence="10 15" id="KW-0547">Nucleotide-binding</keyword>
<evidence type="ECO:0000256" key="4">
    <source>
        <dbReference type="ARBA" id="ARBA00005169"/>
    </source>
</evidence>
<evidence type="ECO:0000256" key="2">
    <source>
        <dbReference type="ARBA" id="ARBA00001460"/>
    </source>
</evidence>
<keyword evidence="11 15" id="KW-0378">Hydrolase</keyword>
<dbReference type="EC" id="3.5.4.19" evidence="15"/>
<dbReference type="NCBIfam" id="NF002747">
    <property type="entry name" value="PRK02759.1"/>
    <property type="match status" value="1"/>
</dbReference>
<dbReference type="Gene3D" id="3.10.20.810">
    <property type="entry name" value="Phosphoribosyl-AMP cyclohydrolase"/>
    <property type="match status" value="1"/>
</dbReference>
<evidence type="ECO:0000256" key="12">
    <source>
        <dbReference type="ARBA" id="ARBA00022840"/>
    </source>
</evidence>
<comment type="catalytic activity">
    <reaction evidence="2 15">
        <text>1-(5-phospho-beta-D-ribosyl)-ATP + H2O = 1-(5-phospho-beta-D-ribosyl)-5'-AMP + diphosphate + H(+)</text>
        <dbReference type="Rhea" id="RHEA:22828"/>
        <dbReference type="ChEBI" id="CHEBI:15377"/>
        <dbReference type="ChEBI" id="CHEBI:15378"/>
        <dbReference type="ChEBI" id="CHEBI:33019"/>
        <dbReference type="ChEBI" id="CHEBI:59457"/>
        <dbReference type="ChEBI" id="CHEBI:73183"/>
        <dbReference type="EC" id="3.6.1.31"/>
    </reaction>
</comment>
<dbReference type="GO" id="GO:0004635">
    <property type="term" value="F:phosphoribosyl-AMP cyclohydrolase activity"/>
    <property type="evidence" value="ECO:0007669"/>
    <property type="project" value="UniProtKB-EC"/>
</dbReference>
<evidence type="ECO:0000256" key="1">
    <source>
        <dbReference type="ARBA" id="ARBA00000024"/>
    </source>
</evidence>
<evidence type="ECO:0000256" key="9">
    <source>
        <dbReference type="ARBA" id="ARBA00022605"/>
    </source>
</evidence>
<comment type="caution">
    <text evidence="17">The sequence shown here is derived from an EMBL/GenBank/DDBJ whole genome shotgun (WGS) entry which is preliminary data.</text>
</comment>
<dbReference type="PANTHER" id="PTHR42945:SF9">
    <property type="entry name" value="HISTIDINE BIOSYNTHESIS BIFUNCTIONAL PROTEIN HISIE"/>
    <property type="match status" value="1"/>
</dbReference>
<comment type="catalytic activity">
    <reaction evidence="1 15">
        <text>1-(5-phospho-beta-D-ribosyl)-5'-AMP + H2O = 1-(5-phospho-beta-D-ribosyl)-5-[(5-phospho-beta-D-ribosylamino)methylideneamino]imidazole-4-carboxamide</text>
        <dbReference type="Rhea" id="RHEA:20049"/>
        <dbReference type="ChEBI" id="CHEBI:15377"/>
        <dbReference type="ChEBI" id="CHEBI:58435"/>
        <dbReference type="ChEBI" id="CHEBI:59457"/>
        <dbReference type="EC" id="3.5.4.19"/>
    </reaction>
</comment>
<feature type="domain" description="Phosphoribosyl-AMP cyclohydrolase" evidence="16">
    <location>
        <begin position="44"/>
        <end position="116"/>
    </location>
</feature>
<keyword evidence="18" id="KW-1185">Reference proteome</keyword>
<comment type="similarity">
    <text evidence="6 15">In the C-terminal section; belongs to the PRA-PH family.</text>
</comment>
<keyword evidence="8 15" id="KW-0963">Cytoplasm</keyword>
<evidence type="ECO:0000256" key="3">
    <source>
        <dbReference type="ARBA" id="ARBA00004496"/>
    </source>
</evidence>
<comment type="pathway">
    <text evidence="4 15">Amino-acid biosynthesis; L-histidine biosynthesis; L-histidine from 5-phospho-alpha-D-ribose 1-diphosphate: step 3/9.</text>
</comment>
<evidence type="ECO:0000256" key="13">
    <source>
        <dbReference type="ARBA" id="ARBA00023102"/>
    </source>
</evidence>
<evidence type="ECO:0000313" key="17">
    <source>
        <dbReference type="EMBL" id="MFB9732599.1"/>
    </source>
</evidence>
<evidence type="ECO:0000256" key="15">
    <source>
        <dbReference type="HAMAP-Rule" id="MF_01019"/>
    </source>
</evidence>
<dbReference type="HAMAP" id="MF_01019">
    <property type="entry name" value="HisIE"/>
    <property type="match status" value="1"/>
</dbReference>
<dbReference type="Pfam" id="PF01503">
    <property type="entry name" value="PRA-PH"/>
    <property type="match status" value="1"/>
</dbReference>
<comment type="similarity">
    <text evidence="7 15">In the N-terminal section; belongs to the PRA-CH family.</text>
</comment>
<evidence type="ECO:0000256" key="11">
    <source>
        <dbReference type="ARBA" id="ARBA00022801"/>
    </source>
</evidence>
<feature type="region of interest" description="Phosphoribosyl-ATP pyrophosphohydrolase" evidence="15">
    <location>
        <begin position="142"/>
        <end position="230"/>
    </location>
</feature>
<gene>
    <name evidence="15 17" type="primary">hisIE</name>
    <name evidence="15" type="synonym">hisI</name>
    <name evidence="17" type="ORF">ACFFN0_11165</name>
</gene>
<evidence type="ECO:0000256" key="10">
    <source>
        <dbReference type="ARBA" id="ARBA00022741"/>
    </source>
</evidence>
<dbReference type="SUPFAM" id="SSF141734">
    <property type="entry name" value="HisI-like"/>
    <property type="match status" value="1"/>
</dbReference>